<feature type="domain" description="Lin1244/Lin1753-like N-terminal" evidence="2">
    <location>
        <begin position="7"/>
        <end position="98"/>
    </location>
</feature>
<proteinExistence type="predicted"/>
<dbReference type="InterPro" id="IPR025400">
    <property type="entry name" value="Lin1244/Lin1753-like_N"/>
</dbReference>
<dbReference type="PANTHER" id="PTHR39196">
    <property type="entry name" value="PRIMOSOME, DNAD SUBUNIT"/>
    <property type="match status" value="1"/>
</dbReference>
<dbReference type="EMBL" id="LR797490">
    <property type="protein sequence ID" value="CAB4220507.1"/>
    <property type="molecule type" value="Genomic_DNA"/>
</dbReference>
<evidence type="ECO:0000259" key="2">
    <source>
        <dbReference type="Pfam" id="PF14297"/>
    </source>
</evidence>
<feature type="region of interest" description="Disordered" evidence="1">
    <location>
        <begin position="179"/>
        <end position="204"/>
    </location>
</feature>
<evidence type="ECO:0000313" key="3">
    <source>
        <dbReference type="EMBL" id="CAB4220507.1"/>
    </source>
</evidence>
<protein>
    <recommendedName>
        <fullName evidence="2">Lin1244/Lin1753-like N-terminal domain-containing protein</fullName>
    </recommendedName>
</protein>
<dbReference type="PANTHER" id="PTHR39196:SF1">
    <property type="entry name" value="PRIMOSOME, DNAD SUBUNIT"/>
    <property type="match status" value="1"/>
</dbReference>
<gene>
    <name evidence="3" type="ORF">UFOVP1625_39</name>
</gene>
<accession>A0A6J5T1E4</accession>
<reference evidence="3" key="1">
    <citation type="submission" date="2020-05" db="EMBL/GenBank/DDBJ databases">
        <authorList>
            <person name="Chiriac C."/>
            <person name="Salcher M."/>
            <person name="Ghai R."/>
            <person name="Kavagutti S V."/>
        </authorList>
    </citation>
    <scope>NUCLEOTIDE SEQUENCE</scope>
</reference>
<organism evidence="3">
    <name type="scientific">uncultured Caudovirales phage</name>
    <dbReference type="NCBI Taxonomy" id="2100421"/>
    <lineage>
        <taxon>Viruses</taxon>
        <taxon>Duplodnaviria</taxon>
        <taxon>Heunggongvirae</taxon>
        <taxon>Uroviricota</taxon>
        <taxon>Caudoviricetes</taxon>
        <taxon>Peduoviridae</taxon>
        <taxon>Maltschvirus</taxon>
        <taxon>Maltschvirus maltsch</taxon>
    </lineage>
</organism>
<name>A0A6J5T1E4_9CAUD</name>
<evidence type="ECO:0000256" key="1">
    <source>
        <dbReference type="SAM" id="MobiDB-lite"/>
    </source>
</evidence>
<sequence length="301" mass="33730">MKTGLDYFPIDVDWLSDDKLTTLIADYGNAGLGVLMRLLSEIYRNGYHLPWAVINQKRFSVRHGVPASEVVEIVRVLVADGFFDQGMASGEAPVLTSIGIQKRWRLASSRRAAKEIDPAINLLEIEAPARSKMSTKESKMYAIEPELHTFTTAQVGLSETECLQSDALSRVERGEMLTFTLQSKGKKSKGKESKEKKTQQPTFPASLDTEEHRLAWGSFIEHRVRIRKPYRSIESQNAQLQLWSDRPSLFIGAIALAIANEWQGLHEPSAKNKNTTTGITGISARTQRALDLIKKFDEQEA</sequence>
<dbReference type="Pfam" id="PF14297">
    <property type="entry name" value="Lin1244_N"/>
    <property type="match status" value="1"/>
</dbReference>